<evidence type="ECO:0000313" key="2">
    <source>
        <dbReference type="EMBL" id="KAG6115361.1"/>
    </source>
</evidence>
<keyword evidence="3" id="KW-1185">Reference proteome</keyword>
<dbReference type="PANTHER" id="PTHR15141:SF76">
    <property type="entry name" value="TRANSCRIPTION ELONGATION FACTOR B POLYPEPTIDE 3"/>
    <property type="match status" value="1"/>
</dbReference>
<evidence type="ECO:0008006" key="4">
    <source>
        <dbReference type="Google" id="ProtNLM"/>
    </source>
</evidence>
<dbReference type="AlphaFoldDB" id="A0A9P7TWZ8"/>
<accession>A0A9P7TWZ8</accession>
<name>A0A9P7TWZ8_9HYPO</name>
<dbReference type="GO" id="GO:0070449">
    <property type="term" value="C:elongin complex"/>
    <property type="evidence" value="ECO:0007669"/>
    <property type="project" value="InterPro"/>
</dbReference>
<dbReference type="Pfam" id="PF06881">
    <property type="entry name" value="Elongin_A"/>
    <property type="match status" value="1"/>
</dbReference>
<feature type="compositionally biased region" description="Low complexity" evidence="1">
    <location>
        <begin position="302"/>
        <end position="322"/>
    </location>
</feature>
<evidence type="ECO:0000313" key="3">
    <source>
        <dbReference type="Proteomes" id="UP000732380"/>
    </source>
</evidence>
<dbReference type="EMBL" id="SRQM01000227">
    <property type="protein sequence ID" value="KAG6115361.1"/>
    <property type="molecule type" value="Genomic_DNA"/>
</dbReference>
<comment type="caution">
    <text evidence="2">The sequence shown here is derived from an EMBL/GenBank/DDBJ whole genome shotgun (WGS) entry which is preliminary data.</text>
</comment>
<protein>
    <recommendedName>
        <fullName evidence="4">Elongin-A</fullName>
    </recommendedName>
</protein>
<evidence type="ECO:0000256" key="1">
    <source>
        <dbReference type="SAM" id="MobiDB-lite"/>
    </source>
</evidence>
<gene>
    <name evidence="2" type="ORF">E4U13_002815</name>
</gene>
<sequence>MPPKSLLELTTAACLKHLKALESIGDFLPYDAVRHILLKVESPHQLRKIELNSPQIKGHTGELWLKLIEKDFPLEYKNNAYKPQNPDHWYRVWQKYKKEHDAAIKASEAKLKDALAGLRQDKAQNTSRIIERKLLPKSLRMAGAKKMYNGQRDVQSNSLTFNGGCRTKVNTGASVMRKVRREVKEIATIHGSLSKSIQAPIRPAQLSQIQKAPASMISDYRRSSQPQYRSTAALAPETRSALLEHEKRATFISDSEDNEDFDDDFDEMPKVSSKLIRKPKPITQASPPSSTSLLKNKSPKVSSSQATPPTTQLPTPSATSSTVRKIKAPGGLLSNKFKGKVVGKPSTLSRPKASPAKTAVVAMPAPQSEAAKVPRSLTTHARTSTSPAPASSLSPPQPRKPAQPVAEPVPSSECVPRKRKPVDIFMRRPAKRVS</sequence>
<dbReference type="InterPro" id="IPR010684">
    <property type="entry name" value="RNA_pol_II_trans_fac_SIII_A"/>
</dbReference>
<organism evidence="2 3">
    <name type="scientific">Claviceps humidiphila</name>
    <dbReference type="NCBI Taxonomy" id="1294629"/>
    <lineage>
        <taxon>Eukaryota</taxon>
        <taxon>Fungi</taxon>
        <taxon>Dikarya</taxon>
        <taxon>Ascomycota</taxon>
        <taxon>Pezizomycotina</taxon>
        <taxon>Sordariomycetes</taxon>
        <taxon>Hypocreomycetidae</taxon>
        <taxon>Hypocreales</taxon>
        <taxon>Clavicipitaceae</taxon>
        <taxon>Claviceps</taxon>
    </lineage>
</organism>
<feature type="compositionally biased region" description="Low complexity" evidence="1">
    <location>
        <begin position="378"/>
        <end position="394"/>
    </location>
</feature>
<reference evidence="2 3" key="1">
    <citation type="journal article" date="2020" name="bioRxiv">
        <title>Whole genome comparisons of ergot fungi reveals the divergence and evolution of species within the genus Claviceps are the result of varying mechanisms driving genome evolution and host range expansion.</title>
        <authorList>
            <person name="Wyka S.A."/>
            <person name="Mondo S.J."/>
            <person name="Liu M."/>
            <person name="Dettman J."/>
            <person name="Nalam V."/>
            <person name="Broders K.D."/>
        </authorList>
    </citation>
    <scope>NUCLEOTIDE SEQUENCE [LARGE SCALE GENOMIC DNA]</scope>
    <source>
        <strain evidence="2 3">LM576</strain>
    </source>
</reference>
<dbReference type="InterPro" id="IPR051870">
    <property type="entry name" value="Elongin-A_domain"/>
</dbReference>
<proteinExistence type="predicted"/>
<feature type="compositionally biased region" description="Polar residues" evidence="1">
    <location>
        <begin position="283"/>
        <end position="301"/>
    </location>
</feature>
<dbReference type="PANTHER" id="PTHR15141">
    <property type="entry name" value="TRANSCRIPTION ELONGATION FACTOR B POLYPEPTIDE 3"/>
    <property type="match status" value="1"/>
</dbReference>
<dbReference type="GO" id="GO:0006368">
    <property type="term" value="P:transcription elongation by RNA polymerase II"/>
    <property type="evidence" value="ECO:0007669"/>
    <property type="project" value="InterPro"/>
</dbReference>
<dbReference type="Proteomes" id="UP000732380">
    <property type="component" value="Unassembled WGS sequence"/>
</dbReference>
<feature type="region of interest" description="Disordered" evidence="1">
    <location>
        <begin position="271"/>
        <end position="434"/>
    </location>
</feature>
<dbReference type="Gene3D" id="6.10.250.3180">
    <property type="match status" value="1"/>
</dbReference>